<gene>
    <name evidence="3" type="ORF">D7V64_05910</name>
</gene>
<evidence type="ECO:0000313" key="4">
    <source>
        <dbReference type="Proteomes" id="UP000281084"/>
    </source>
</evidence>
<protein>
    <submittedName>
        <fullName evidence="3">Asparaginase</fullName>
    </submittedName>
</protein>
<dbReference type="SMART" id="SM00870">
    <property type="entry name" value="Asparaginase"/>
    <property type="match status" value="1"/>
</dbReference>
<feature type="active site" description="O-isoaspartyl threonine intermediate" evidence="1">
    <location>
        <position position="13"/>
    </location>
</feature>
<dbReference type="PIRSF" id="PIRSF001220">
    <property type="entry name" value="L-ASNase_gatD"/>
    <property type="match status" value="1"/>
</dbReference>
<dbReference type="Gene3D" id="3.40.50.40">
    <property type="match status" value="1"/>
</dbReference>
<evidence type="ECO:0000256" key="1">
    <source>
        <dbReference type="PIRSR" id="PIRSR001220-1"/>
    </source>
</evidence>
<dbReference type="GO" id="GO:0004067">
    <property type="term" value="F:asparaginase activity"/>
    <property type="evidence" value="ECO:0007669"/>
    <property type="project" value="UniProtKB-UniRule"/>
</dbReference>
<feature type="domain" description="L-asparaginase N-terminal" evidence="2">
    <location>
        <begin position="4"/>
        <end position="175"/>
    </location>
</feature>
<dbReference type="PROSITE" id="PS51732">
    <property type="entry name" value="ASN_GLN_ASE_3"/>
    <property type="match status" value="1"/>
</dbReference>
<reference evidence="3 4" key="1">
    <citation type="submission" date="2018-09" db="EMBL/GenBank/DDBJ databases">
        <title>The draft genome of Acinetobacter spp. strains.</title>
        <authorList>
            <person name="Qin J."/>
            <person name="Feng Y."/>
            <person name="Zong Z."/>
        </authorList>
    </citation>
    <scope>NUCLEOTIDE SEQUENCE [LARGE SCALE GENOMIC DNA]</scope>
    <source>
        <strain evidence="3 4">WCHAc060002</strain>
    </source>
</reference>
<dbReference type="PANTHER" id="PTHR11707:SF28">
    <property type="entry name" value="60 KDA LYSOPHOSPHOLIPASE"/>
    <property type="match status" value="1"/>
</dbReference>
<dbReference type="Gene3D" id="3.40.50.1170">
    <property type="entry name" value="L-asparaginase, N-terminal domain"/>
    <property type="match status" value="1"/>
</dbReference>
<dbReference type="Proteomes" id="UP000281084">
    <property type="component" value="Unassembled WGS sequence"/>
</dbReference>
<evidence type="ECO:0000313" key="3">
    <source>
        <dbReference type="EMBL" id="RKG54043.1"/>
    </source>
</evidence>
<dbReference type="InterPro" id="IPR036152">
    <property type="entry name" value="Asp/glu_Ase-like_sf"/>
</dbReference>
<dbReference type="SUPFAM" id="SSF53774">
    <property type="entry name" value="Glutaminase/Asparaginase"/>
    <property type="match status" value="1"/>
</dbReference>
<proteinExistence type="predicted"/>
<accession>A0A3A8GLZ1</accession>
<name>A0A3A8GLZ1_9GAMM</name>
<dbReference type="InterPro" id="IPR037152">
    <property type="entry name" value="L-asparaginase_N_sf"/>
</dbReference>
<dbReference type="PRINTS" id="PR00139">
    <property type="entry name" value="ASNGLNASE"/>
</dbReference>
<comment type="caution">
    <text evidence="3">The sequence shown here is derived from an EMBL/GenBank/DDBJ whole genome shotgun (WGS) entry which is preliminary data.</text>
</comment>
<sequence length="320" mass="35223">MMKKIALIYMGGTFGCVGEPLSPMPAAEFIPQLQHILPLHVHVDCFVAPVIRDSSACTAPDWLLLIQQIQSLQLQHYQHFVIIHGTDTLSYASAVLARFIAQSAHVILTGSQYPLLNVHGTDTREFTDAISNLNFALDQVLQVETGVYLAFHHKLIHASTALKTHTTELDAFSGQLSGLAVNTVPTDALIVQTAHIEKARAFNCINLMLQPVGVAQLEYNLKALSAQPPHVLILQGFGTGNIAVNDQVVAQIKYIQQQGCAVILTTQVPFGAIDQRYAVSQWVQDAQILVSNCAGHADLYAKVLQMYLQYDAIEQWHAHW</sequence>
<organism evidence="3 4">
    <name type="scientific">Acinetobacter cumulans</name>
    <dbReference type="NCBI Taxonomy" id="2136182"/>
    <lineage>
        <taxon>Bacteria</taxon>
        <taxon>Pseudomonadati</taxon>
        <taxon>Pseudomonadota</taxon>
        <taxon>Gammaproteobacteria</taxon>
        <taxon>Moraxellales</taxon>
        <taxon>Moraxellaceae</taxon>
        <taxon>Acinetobacter</taxon>
    </lineage>
</organism>
<dbReference type="PIRSF" id="PIRSF500176">
    <property type="entry name" value="L_ASNase"/>
    <property type="match status" value="1"/>
</dbReference>
<dbReference type="Pfam" id="PF00710">
    <property type="entry name" value="Asparaginase"/>
    <property type="match status" value="1"/>
</dbReference>
<evidence type="ECO:0000259" key="2">
    <source>
        <dbReference type="Pfam" id="PF00710"/>
    </source>
</evidence>
<dbReference type="PROSITE" id="PS51257">
    <property type="entry name" value="PROKAR_LIPOPROTEIN"/>
    <property type="match status" value="1"/>
</dbReference>
<dbReference type="EMBL" id="RAXZ01000005">
    <property type="protein sequence ID" value="RKG54043.1"/>
    <property type="molecule type" value="Genomic_DNA"/>
</dbReference>
<dbReference type="InterPro" id="IPR006034">
    <property type="entry name" value="Asparaginase/glutaminase-like"/>
</dbReference>
<dbReference type="PANTHER" id="PTHR11707">
    <property type="entry name" value="L-ASPARAGINASE"/>
    <property type="match status" value="1"/>
</dbReference>
<dbReference type="InterPro" id="IPR027473">
    <property type="entry name" value="L-asparaginase_C"/>
</dbReference>
<dbReference type="SFLD" id="SFLDS00057">
    <property type="entry name" value="Glutaminase/Asparaginase"/>
    <property type="match status" value="1"/>
</dbReference>
<dbReference type="InterPro" id="IPR027474">
    <property type="entry name" value="L-asparaginase_N"/>
</dbReference>
<dbReference type="AlphaFoldDB" id="A0A3A8GLZ1"/>